<feature type="region of interest" description="Disordered" evidence="4">
    <location>
        <begin position="115"/>
        <end position="161"/>
    </location>
</feature>
<dbReference type="PROSITE" id="PS00028">
    <property type="entry name" value="ZINC_FINGER_C2H2_1"/>
    <property type="match status" value="1"/>
</dbReference>
<dbReference type="GO" id="GO:0008270">
    <property type="term" value="F:zinc ion binding"/>
    <property type="evidence" value="ECO:0007669"/>
    <property type="project" value="UniProtKB-KW"/>
</dbReference>
<feature type="domain" description="C2H2-type" evidence="5">
    <location>
        <begin position="58"/>
        <end position="80"/>
    </location>
</feature>
<evidence type="ECO:0000256" key="3">
    <source>
        <dbReference type="ARBA" id="ARBA00022833"/>
    </source>
</evidence>
<dbReference type="InterPro" id="IPR036236">
    <property type="entry name" value="Znf_C2H2_sf"/>
</dbReference>
<dbReference type="Pfam" id="PF12171">
    <property type="entry name" value="zf-C2H2_jaz"/>
    <property type="match status" value="1"/>
</dbReference>
<comment type="caution">
    <text evidence="6">The sequence shown here is derived from an EMBL/GenBank/DDBJ whole genome shotgun (WGS) entry which is preliminary data.</text>
</comment>
<dbReference type="OrthoDB" id="2160351at2759"/>
<evidence type="ECO:0000256" key="1">
    <source>
        <dbReference type="ARBA" id="ARBA00022723"/>
    </source>
</evidence>
<gene>
    <name evidence="6" type="ORF">KFE25_013014</name>
</gene>
<evidence type="ECO:0000256" key="4">
    <source>
        <dbReference type="SAM" id="MobiDB-lite"/>
    </source>
</evidence>
<keyword evidence="1" id="KW-0479">Metal-binding</keyword>
<evidence type="ECO:0000259" key="5">
    <source>
        <dbReference type="PROSITE" id="PS00028"/>
    </source>
</evidence>
<protein>
    <recommendedName>
        <fullName evidence="5">C2H2-type domain-containing protein</fullName>
    </recommendedName>
</protein>
<sequence>MSSLHAADVAFTKKAVAPVRADSTPFGRSAQLEFVSNSAPQPAQRTAKTADILNPLFCAACNKVFAKETVFHAHKSGRKHISALQAMGMFEQAEAEQAKASAAALSSAALKREAGDAGDSAAPAKRLAREADAAAAQADGRAREAAPQPARPMPPPPVEHEWWKGTVHAKPKGDARQDGPAAPAESSGDWLCVSQRCTGVQNARNAPHCKACGALRRLGTHAVRAGQRDSVNDYARRT</sequence>
<dbReference type="InterPro" id="IPR022755">
    <property type="entry name" value="Znf_C2H2_jaz"/>
</dbReference>
<dbReference type="Proteomes" id="UP000751190">
    <property type="component" value="Unassembled WGS sequence"/>
</dbReference>
<evidence type="ECO:0000313" key="6">
    <source>
        <dbReference type="EMBL" id="KAG8459378.1"/>
    </source>
</evidence>
<reference evidence="6" key="1">
    <citation type="submission" date="2021-05" db="EMBL/GenBank/DDBJ databases">
        <title>The genome of the haptophyte Pavlova lutheri (Diacronema luteri, Pavlovales) - a model for lipid biosynthesis in eukaryotic algae.</title>
        <authorList>
            <person name="Hulatt C.J."/>
            <person name="Posewitz M.C."/>
        </authorList>
    </citation>
    <scope>NUCLEOTIDE SEQUENCE</scope>
    <source>
        <strain evidence="6">NIVA-4/92</strain>
    </source>
</reference>
<accession>A0A8J5X4S9</accession>
<dbReference type="EMBL" id="JAGTXO010000041">
    <property type="protein sequence ID" value="KAG8459378.1"/>
    <property type="molecule type" value="Genomic_DNA"/>
</dbReference>
<dbReference type="InterPro" id="IPR013087">
    <property type="entry name" value="Znf_C2H2_type"/>
</dbReference>
<keyword evidence="3" id="KW-0862">Zinc</keyword>
<evidence type="ECO:0000313" key="7">
    <source>
        <dbReference type="Proteomes" id="UP000751190"/>
    </source>
</evidence>
<keyword evidence="2" id="KW-0863">Zinc-finger</keyword>
<dbReference type="Gene3D" id="3.30.160.60">
    <property type="entry name" value="Classic Zinc Finger"/>
    <property type="match status" value="1"/>
</dbReference>
<proteinExistence type="predicted"/>
<organism evidence="6 7">
    <name type="scientific">Diacronema lutheri</name>
    <name type="common">Unicellular marine alga</name>
    <name type="synonym">Monochrysis lutheri</name>
    <dbReference type="NCBI Taxonomy" id="2081491"/>
    <lineage>
        <taxon>Eukaryota</taxon>
        <taxon>Haptista</taxon>
        <taxon>Haptophyta</taxon>
        <taxon>Pavlovophyceae</taxon>
        <taxon>Pavlovales</taxon>
        <taxon>Pavlovaceae</taxon>
        <taxon>Diacronema</taxon>
    </lineage>
</organism>
<dbReference type="SUPFAM" id="SSF57667">
    <property type="entry name" value="beta-beta-alpha zinc fingers"/>
    <property type="match status" value="1"/>
</dbReference>
<keyword evidence="7" id="KW-1185">Reference proteome</keyword>
<evidence type="ECO:0000256" key="2">
    <source>
        <dbReference type="ARBA" id="ARBA00022771"/>
    </source>
</evidence>
<name>A0A8J5X4S9_DIALT</name>
<dbReference type="AlphaFoldDB" id="A0A8J5X4S9"/>